<evidence type="ECO:0000259" key="3">
    <source>
        <dbReference type="Pfam" id="PF13490"/>
    </source>
</evidence>
<reference evidence="4" key="2">
    <citation type="submission" date="2020-09" db="EMBL/GenBank/DDBJ databases">
        <authorList>
            <person name="Sun Q."/>
            <person name="Zhou Y."/>
        </authorList>
    </citation>
    <scope>NUCLEOTIDE SEQUENCE</scope>
    <source>
        <strain evidence="4">CGMCC 1.15179</strain>
    </source>
</reference>
<feature type="domain" description="Putative zinc-finger" evidence="3">
    <location>
        <begin position="3"/>
        <end position="37"/>
    </location>
</feature>
<protein>
    <recommendedName>
        <fullName evidence="2">Anti-sigma-W factor RsiW</fullName>
    </recommendedName>
</protein>
<evidence type="ECO:0000313" key="4">
    <source>
        <dbReference type="EMBL" id="GGE19894.1"/>
    </source>
</evidence>
<comment type="caution">
    <text evidence="4">The sequence shown here is derived from an EMBL/GenBank/DDBJ whole genome shotgun (WGS) entry which is preliminary data.</text>
</comment>
<organism evidence="4 5">
    <name type="scientific">Marinithermofilum abyssi</name>
    <dbReference type="NCBI Taxonomy" id="1571185"/>
    <lineage>
        <taxon>Bacteria</taxon>
        <taxon>Bacillati</taxon>
        <taxon>Bacillota</taxon>
        <taxon>Bacilli</taxon>
        <taxon>Bacillales</taxon>
        <taxon>Thermoactinomycetaceae</taxon>
        <taxon>Marinithermofilum</taxon>
    </lineage>
</organism>
<dbReference type="Gene3D" id="1.10.10.1320">
    <property type="entry name" value="Anti-sigma factor, zinc-finger domain"/>
    <property type="match status" value="1"/>
</dbReference>
<dbReference type="RefSeq" id="WP_188647967.1">
    <property type="nucleotide sequence ID" value="NZ_BMHQ01000007.1"/>
</dbReference>
<dbReference type="Proteomes" id="UP000625210">
    <property type="component" value="Unassembled WGS sequence"/>
</dbReference>
<gene>
    <name evidence="4" type="ORF">GCM10011571_22310</name>
</gene>
<dbReference type="InterPro" id="IPR041916">
    <property type="entry name" value="Anti_sigma_zinc_sf"/>
</dbReference>
<accession>A0A8J2VC34</accession>
<reference evidence="4" key="1">
    <citation type="journal article" date="2014" name="Int. J. Syst. Evol. Microbiol.">
        <title>Complete genome sequence of Corynebacterium casei LMG S-19264T (=DSM 44701T), isolated from a smear-ripened cheese.</title>
        <authorList>
            <consortium name="US DOE Joint Genome Institute (JGI-PGF)"/>
            <person name="Walter F."/>
            <person name="Albersmeier A."/>
            <person name="Kalinowski J."/>
            <person name="Ruckert C."/>
        </authorList>
    </citation>
    <scope>NUCLEOTIDE SEQUENCE</scope>
    <source>
        <strain evidence="4">CGMCC 1.15179</strain>
    </source>
</reference>
<keyword evidence="5" id="KW-1185">Reference proteome</keyword>
<proteinExistence type="inferred from homology"/>
<dbReference type="EMBL" id="BMHQ01000007">
    <property type="protein sequence ID" value="GGE19894.1"/>
    <property type="molecule type" value="Genomic_DNA"/>
</dbReference>
<evidence type="ECO:0000313" key="5">
    <source>
        <dbReference type="Proteomes" id="UP000625210"/>
    </source>
</evidence>
<dbReference type="InterPro" id="IPR027383">
    <property type="entry name" value="Znf_put"/>
</dbReference>
<evidence type="ECO:0000256" key="2">
    <source>
        <dbReference type="ARBA" id="ARBA00024438"/>
    </source>
</evidence>
<name>A0A8J2VC34_9BACL</name>
<dbReference type="AlphaFoldDB" id="A0A8J2VC34"/>
<dbReference type="Pfam" id="PF13490">
    <property type="entry name" value="zf-HC2"/>
    <property type="match status" value="1"/>
</dbReference>
<comment type="similarity">
    <text evidence="1">Belongs to the zinc-associated anti-sigma factor (ZAS) superfamily. Anti-sigma-W factor family.</text>
</comment>
<sequence>MSCRDMDRLIQLYVDQEITAEDRVRLRRHAADCEECRSNLQEMIALVQSLEEIRLHAEADRQFHMPTLFKWVAVYTTIFAMVYFSPQMEREQADLPGTSSVRSVATSSAGNTDTVRSQVAVLATQSEKLHIPDGDYIHVIPPRSGTEDVDTETAWVYPSAVPILIKDRPPWYREFKRLVFVRVPDNKTLISLAKTAGLDVEKNYSSLRNMAFPTSVILTTGEQPHVQTFTFPQKEENIARWFDKLATTQSLR</sequence>
<evidence type="ECO:0000256" key="1">
    <source>
        <dbReference type="ARBA" id="ARBA00024353"/>
    </source>
</evidence>